<dbReference type="Pfam" id="PF00534">
    <property type="entry name" value="Glycos_transf_1"/>
    <property type="match status" value="1"/>
</dbReference>
<dbReference type="InterPro" id="IPR001296">
    <property type="entry name" value="Glyco_trans_1"/>
</dbReference>
<dbReference type="EMBL" id="FOZL01000001">
    <property type="protein sequence ID" value="SFS04087.1"/>
    <property type="molecule type" value="Genomic_DNA"/>
</dbReference>
<sequence>MIVTQAVFGVYHHFELAREFERRGHLERIYSTWPWARLKREGLPQPRVESFPWIHTPEMILGQRNLMPRWLGDHLGYANALLFDEWTLRRIPPCDAFIGISGAGLKTGQLVQSRGGKFVCDRGSSHQRYQEEIVADEQRRWNVDRPVSDIRDTIREEKIYAAADAITVPSTFAARSFIEMGVAAEKIHTIPYGVRLENFKKVADPPADRFEVLFVGGVALRKGIPYLLQSFAKLKHPGKRLRIIGSVPDWMRPVIARFPQDHVEILGAVPQSELTAIMSSSHVLVLPSIEEGLALVQGQALACGLPVLASTNTGAEDLFTDSVEGYIVPVRDVDALASRMQQLADDPALQQRMSAAALERVQHLGGWTQYGDRWVDLLQNLTGKQ</sequence>
<dbReference type="GO" id="GO:0016757">
    <property type="term" value="F:glycosyltransferase activity"/>
    <property type="evidence" value="ECO:0007669"/>
    <property type="project" value="UniProtKB-KW"/>
</dbReference>
<dbReference type="InterPro" id="IPR028098">
    <property type="entry name" value="Glyco_trans_4-like_N"/>
</dbReference>
<evidence type="ECO:0000256" key="2">
    <source>
        <dbReference type="ARBA" id="ARBA00022679"/>
    </source>
</evidence>
<accession>A0A1I6LKN4</accession>
<dbReference type="STRING" id="474950.SAMN05421771_0856"/>
<feature type="domain" description="Glycosyltransferase subfamily 4-like N-terminal" evidence="4">
    <location>
        <begin position="126"/>
        <end position="197"/>
    </location>
</feature>
<dbReference type="OrthoDB" id="9806653at2"/>
<dbReference type="CDD" id="cd03801">
    <property type="entry name" value="GT4_PimA-like"/>
    <property type="match status" value="1"/>
</dbReference>
<dbReference type="Pfam" id="PF13439">
    <property type="entry name" value="Glyco_transf_4"/>
    <property type="match status" value="1"/>
</dbReference>
<keyword evidence="2 5" id="KW-0808">Transferase</keyword>
<dbReference type="PANTHER" id="PTHR12526:SF510">
    <property type="entry name" value="D-INOSITOL 3-PHOSPHATE GLYCOSYLTRANSFERASE"/>
    <property type="match status" value="1"/>
</dbReference>
<evidence type="ECO:0000313" key="6">
    <source>
        <dbReference type="Proteomes" id="UP000199024"/>
    </source>
</evidence>
<feature type="domain" description="Glycosyl transferase family 1" evidence="3">
    <location>
        <begin position="198"/>
        <end position="358"/>
    </location>
</feature>
<evidence type="ECO:0000256" key="1">
    <source>
        <dbReference type="ARBA" id="ARBA00022676"/>
    </source>
</evidence>
<dbReference type="PANTHER" id="PTHR12526">
    <property type="entry name" value="GLYCOSYLTRANSFERASE"/>
    <property type="match status" value="1"/>
</dbReference>
<keyword evidence="1" id="KW-0328">Glycosyltransferase</keyword>
<proteinExistence type="predicted"/>
<dbReference type="RefSeq" id="WP_089836915.1">
    <property type="nucleotide sequence ID" value="NZ_FOZL01000001.1"/>
</dbReference>
<dbReference type="AlphaFoldDB" id="A0A1I6LKN4"/>
<dbReference type="Proteomes" id="UP000199024">
    <property type="component" value="Unassembled WGS sequence"/>
</dbReference>
<reference evidence="5 6" key="1">
    <citation type="submission" date="2016-10" db="EMBL/GenBank/DDBJ databases">
        <authorList>
            <person name="de Groot N.N."/>
        </authorList>
    </citation>
    <scope>NUCLEOTIDE SEQUENCE [LARGE SCALE GENOMIC DNA]</scope>
    <source>
        <strain evidence="5 6">DSM 21001</strain>
    </source>
</reference>
<evidence type="ECO:0000259" key="4">
    <source>
        <dbReference type="Pfam" id="PF13439"/>
    </source>
</evidence>
<organism evidence="5 6">
    <name type="scientific">Granulicella pectinivorans</name>
    <dbReference type="NCBI Taxonomy" id="474950"/>
    <lineage>
        <taxon>Bacteria</taxon>
        <taxon>Pseudomonadati</taxon>
        <taxon>Acidobacteriota</taxon>
        <taxon>Terriglobia</taxon>
        <taxon>Terriglobales</taxon>
        <taxon>Acidobacteriaceae</taxon>
        <taxon>Granulicella</taxon>
    </lineage>
</organism>
<gene>
    <name evidence="5" type="ORF">SAMN05421771_0856</name>
</gene>
<dbReference type="SUPFAM" id="SSF53756">
    <property type="entry name" value="UDP-Glycosyltransferase/glycogen phosphorylase"/>
    <property type="match status" value="1"/>
</dbReference>
<dbReference type="Gene3D" id="3.40.50.2000">
    <property type="entry name" value="Glycogen Phosphorylase B"/>
    <property type="match status" value="2"/>
</dbReference>
<keyword evidence="6" id="KW-1185">Reference proteome</keyword>
<name>A0A1I6LKN4_9BACT</name>
<evidence type="ECO:0000313" key="5">
    <source>
        <dbReference type="EMBL" id="SFS04087.1"/>
    </source>
</evidence>
<protein>
    <submittedName>
        <fullName evidence="5">Glycosyltransferase Family 4</fullName>
    </submittedName>
</protein>
<evidence type="ECO:0000259" key="3">
    <source>
        <dbReference type="Pfam" id="PF00534"/>
    </source>
</evidence>